<dbReference type="Pfam" id="PF17919">
    <property type="entry name" value="RT_RNaseH_2"/>
    <property type="match status" value="1"/>
</dbReference>
<dbReference type="Pfam" id="PF03732">
    <property type="entry name" value="Retrotrans_gag"/>
    <property type="match status" value="2"/>
</dbReference>
<evidence type="ECO:0000259" key="20">
    <source>
        <dbReference type="PROSITE" id="PS50878"/>
    </source>
</evidence>
<dbReference type="GO" id="GO:0015074">
    <property type="term" value="P:DNA integration"/>
    <property type="evidence" value="ECO:0007669"/>
    <property type="project" value="UniProtKB-KW"/>
</dbReference>
<keyword evidence="7" id="KW-0064">Aspartyl protease</keyword>
<dbReference type="GO" id="GO:0004519">
    <property type="term" value="F:endonuclease activity"/>
    <property type="evidence" value="ECO:0007669"/>
    <property type="project" value="UniProtKB-KW"/>
</dbReference>
<feature type="region of interest" description="Disordered" evidence="18">
    <location>
        <begin position="1"/>
        <end position="39"/>
    </location>
</feature>
<gene>
    <name evidence="22" type="ORF">QYE76_022703</name>
</gene>
<feature type="domain" description="CCHC-type" evidence="19">
    <location>
        <begin position="2745"/>
        <end position="2760"/>
    </location>
</feature>
<dbReference type="InterPro" id="IPR041588">
    <property type="entry name" value="Integrase_H2C2"/>
</dbReference>
<evidence type="ECO:0000313" key="22">
    <source>
        <dbReference type="EMBL" id="KAK1617186.1"/>
    </source>
</evidence>
<keyword evidence="9" id="KW-0378">Hydrolase</keyword>
<keyword evidence="2" id="KW-0645">Protease</keyword>
<evidence type="ECO:0000256" key="10">
    <source>
        <dbReference type="ARBA" id="ARBA00022842"/>
    </source>
</evidence>
<evidence type="ECO:0000256" key="8">
    <source>
        <dbReference type="ARBA" id="ARBA00022759"/>
    </source>
</evidence>
<dbReference type="InterPro" id="IPR050951">
    <property type="entry name" value="Retrovirus_Pol_polyprotein"/>
</dbReference>
<evidence type="ECO:0000256" key="11">
    <source>
        <dbReference type="ARBA" id="ARBA00022908"/>
    </source>
</evidence>
<evidence type="ECO:0000256" key="9">
    <source>
        <dbReference type="ARBA" id="ARBA00022801"/>
    </source>
</evidence>
<evidence type="ECO:0000256" key="5">
    <source>
        <dbReference type="ARBA" id="ARBA00022722"/>
    </source>
</evidence>
<feature type="region of interest" description="Disordered" evidence="18">
    <location>
        <begin position="2323"/>
        <end position="2359"/>
    </location>
</feature>
<dbReference type="CDD" id="cd00303">
    <property type="entry name" value="retropepsin_like"/>
    <property type="match status" value="1"/>
</dbReference>
<dbReference type="Gene3D" id="3.10.10.10">
    <property type="entry name" value="HIV Type 1 Reverse Transcriptase, subunit A, domain 1"/>
    <property type="match status" value="2"/>
</dbReference>
<dbReference type="CDD" id="cd01647">
    <property type="entry name" value="RT_LTR"/>
    <property type="match status" value="3"/>
</dbReference>
<evidence type="ECO:0000313" key="23">
    <source>
        <dbReference type="Proteomes" id="UP001231189"/>
    </source>
</evidence>
<dbReference type="GO" id="GO:0003887">
    <property type="term" value="F:DNA-directed DNA polymerase activity"/>
    <property type="evidence" value="ECO:0007669"/>
    <property type="project" value="UniProtKB-KW"/>
</dbReference>
<dbReference type="Gene3D" id="2.40.70.10">
    <property type="entry name" value="Acid Proteases"/>
    <property type="match status" value="1"/>
</dbReference>
<dbReference type="SMART" id="SM00343">
    <property type="entry name" value="ZnF_C2HC"/>
    <property type="match status" value="2"/>
</dbReference>
<dbReference type="Proteomes" id="UP001231189">
    <property type="component" value="Unassembled WGS sequence"/>
</dbReference>
<dbReference type="Gene3D" id="3.30.420.10">
    <property type="entry name" value="Ribonuclease H-like superfamily/Ribonuclease H"/>
    <property type="match status" value="3"/>
</dbReference>
<dbReference type="InterPro" id="IPR036875">
    <property type="entry name" value="Znf_CCHC_sf"/>
</dbReference>
<feature type="compositionally biased region" description="Low complexity" evidence="18">
    <location>
        <begin position="2777"/>
        <end position="2792"/>
    </location>
</feature>
<dbReference type="Pfam" id="PF24626">
    <property type="entry name" value="SH3_Tf2-1"/>
    <property type="match status" value="3"/>
</dbReference>
<dbReference type="InterPro" id="IPR043128">
    <property type="entry name" value="Rev_trsase/Diguanyl_cyclase"/>
</dbReference>
<dbReference type="GO" id="GO:0008270">
    <property type="term" value="F:zinc ion binding"/>
    <property type="evidence" value="ECO:0007669"/>
    <property type="project" value="UniProtKB-KW"/>
</dbReference>
<evidence type="ECO:0000256" key="2">
    <source>
        <dbReference type="ARBA" id="ARBA00022670"/>
    </source>
</evidence>
<feature type="domain" description="Integrase catalytic" evidence="21">
    <location>
        <begin position="832"/>
        <end position="999"/>
    </location>
</feature>
<dbReference type="SUPFAM" id="SSF56672">
    <property type="entry name" value="DNA/RNA polymerases"/>
    <property type="match status" value="3"/>
</dbReference>
<dbReference type="Pfam" id="PF08284">
    <property type="entry name" value="RVP_2"/>
    <property type="match status" value="2"/>
</dbReference>
<keyword evidence="11" id="KW-0229">DNA integration</keyword>
<dbReference type="PANTHER" id="PTHR37984">
    <property type="entry name" value="PROTEIN CBG26694"/>
    <property type="match status" value="1"/>
</dbReference>
<keyword evidence="14" id="KW-0238">DNA-binding</keyword>
<feature type="compositionally biased region" description="Basic and acidic residues" evidence="18">
    <location>
        <begin position="2427"/>
        <end position="2443"/>
    </location>
</feature>
<sequence>MALVETEDARREREAKEKEEADAAARAENAPPPPHPMMHPDFQQYMRAMEEDRRRYQESQNKNMQDFFTHVINDRGNEGKGVTLSDFQNARPLPFASAPEPMDAEDWLMDTERKLRTVGCNDEEKIRYATYLLSGPAASWWENLVAVHPPEKVFTWEEFKKKFRDEQQQQEGKAIWKAELHNFGASRGVGSSSLRCSKLETPITVLSAGGTILVTHVKEAQDISVILGMDWLTENGAVINCGDKTVSLRNSIGGQIVFQGDKYTQLEIGLELNSLKEVKIEDIPVVNEFQDVFPKELPGMPPDREIEFTIDLIPGTTPIAQPPYKMGPKELVELKAQIDELEQKGFIQESVSPWGTPVIFVDKRDGGKRMCGDYRNLNNVTIKNKYPLPRIQDLFDQVQGAGVFSKIDLRSGYHQIKIKKEDVPKTAFVSRYGHHEYLVVPFGLTNAPAIFMNLMNKIFMKYLDKFVIVFIDDILIYSKDKEEHAKHLKIVLQILREHQLYAKFSKCKFWLDSVEFLGHVITKEGIAVNPSKVQSVLEWKSPKNAKEIRGFLGMAGYYRRFIEGFSKIAGPMTKLLKKNTPFVWTDECETSFQTLKEKLTTAPVLAVPEPGKDYTVYCDASKNGLGCVLMQDRKKELNMRQKRWLELIKDYELTINYTPGKANVVADALSRKSTENQPTEWEIPKELRKELEEAQILFIQGDTVGSIATMRIMDEMYSDLKYEIIRKQVDDLFIQEEIKRIGEGKPSEFNLGEFDSLYFQKRICVPDDPEVKSIILKEAHETPYSIHPGSTKMYMDLKEMFWWNNMKREIAQYVSECHTCQRVKAEHQSPAGLLKPLEIPEWKWDEIGMDFVTGLPMTSKKKDMIWVIVDRLTKSAHFIAVNQKDDSEKLVNIYVKEIVSKHGVPKKIVSDRGSIFTSAFWKQLQEALGSKLDFSTAYHPQTGGQTERTNQILEDMLRACALNFGGSWEDHLPLAEFSYNNSYQSSIQMAPYEALYGRKCRSPICWFETGENKEFTPDYIKERQGVIEVIRDRLKIAQSRQKSYADQKRRVWEPKVGDMVYLKVSPMKGLKRFGVKGKLSPRYIGPFKILSQNRETAFELELPEQLSLIHNVFHVSQLRKCLKAPDDPITHEEIELQSDLTYVEKPEKILEVQWKKLRNRAIKYCKIQWQHHPEREATWETEEELRKSYPELFRYGHHEYLVVPFGLTNAPAIFMNLMNKIFMKYLDKFVIVFIDDILIYSKDKEEHAKHLKIVLQILREHQLYAKFSKCKFWLDSVEFLGHVITKEGIAVNPSKVQSVLEWKSPKNAKEIRGFLGMAGYYRRFIEGFSKIAGPMTKLLKKNTPFVWTDECETSFQTLKEKLTTTPVLAVPEPGKDYTVYCDASKNGLGCVLMQDRKVIAYGSRQLKPHEHNYPVHDLELAAVVYALKSWRQFLYGSKCELYTDHKSLKYFFTQKELNMRQKRWLELIKDYELTINYTPGKANVVADALSRKSTENQPTEWEIPKELRKELEEAQILFIQGDTVGSIATMRIMDEMYSDLKYEIIRKQVDDLFIQEEIKRIGEGKPSEFNLGEFDSLYFQKRICVPDDPEVKSIILKEAHETPYSIHPGSTKMYMDLKEMFWWNNMKREIAQYVSECHTCQRVKAEHQSPAGLLKPLEIPEWKWDEIGMDFVTGLPMTSKKKDMIWVIVDRLTKSAHFIAVNQKDDSEKLVNIYVKEIVSKHGVPKKIVSDRGSIFTSAFWKQLQEALGSKLDFSTAYHPQTGGQTERTNQILEDMLRACALNFGGSWEDHLPLAEFSYNNSYQSSIQMAPYEALYGRKCRSPICWFETGENKEFTPDYIKERQGVIEVIRDRLKIAQSRQKSYADQKRRVWEPKVGDMVYLKVSPMKGLKRFGVKGKLSPRYIGPFKILSQNRETAFELELPEQLSLIHNVFHVSQLRKCLKAPDDPITHEEIELQSDLTYVEKPEKILEVQWKKLRNRAIKYCKIQWQHHPEREATWETEEELRKSYPELFRTRGPAIMAYTFPKRTLRKVDGWLGDYEGPLTDLLRGMLKELHCETRIPVLKYIYYDGEIVAKCRVSVQLPAQLEMSRIMPYGEAKTLTTAFHMAIFKAILEIRQHKSVELLCSEYSHIPHAEEDEDPTLNHLLMANKHPEVAAQHMDSCKSLLTTMYLLHMKMVGEIDHMLAEFTDPDKVQARMHDLRAQPQHTTPFFSLNNPVDWSGQATQRDPLTPNFVPHYPHVSASYDSGYGGDNSWNLNCSESPIENSTGWRFGEPFGDEEEPIPCDTGDESGGVNQYINRHYGQEEKGTDSISLDLEMGFSKPSQYEEGESSGVKKKKKKKMMRGQVNRNPSWMTNEGGMYPTGDTYESLSSYFGMTDLCLGTSSDSDYIPTGRTFVPDGVRKTSRCTGWTPGMTRGKMALVETEDARREREAKEKEEADAAARAENAPPPPHPMMHPDFQQYMRAMEEDRRRYQESQNKNMQDFFTHVINDRGNEGKGVTLSDFQNARPLPFASAPEPMDAEDWLMDTERKLRTVGCNDEEKIRYATYLLSGPAASWWENLVAVHPPEKVFTWEEFKKKFRDAHVPESVVELKKREFDELHQNTAPIMQYVRDFNRLSRYAPEEVDTEEKRKKRFMKGMNPYMKMQLRLARTAEFQELIDSAITFEDDYRQVQEDRRKRARIEPRKYPVSKSTPDRSFKPRFRPTGNQYNRGGQNQNPKSQIICNNCGQRGHIRKECRKPRIICYGCGQDGHMKPDCPNKASWSGQNSGGRGVGGKDNNNNNNRNYNNNNNKRGKPYGKLNCTTLEQAGESDQAVLETPITVLSAGGTILVTHVKEAQVITICDCVYFADLFIIPMKDISVILGMDWLTENGAVINCGDKTVSLRNSIGGQIVFQGDKYTQLEIGLELNSLKEVKIEDIPVVNEFQDVFPKELPGMPPDREIEFTIDLIPGTAPIAQPPYKMGPKELVELKAQIDELEQKGFIQESVSPWGTPVIFVDKRDGGKRMCGDYRNLNNVTIKNKYPLPRIQDLFDQVQGAGVFSKIDLRSGYHQIKIKKEDVPKIAFVSRYGHHEYLVVPFGLTNAPAIFMNLMNKIFMKYLDKFVIVFIDDILIYSKHKEEHAKHLKIVLQILREHQLYAKFSKCKFWLDSVEFLGHVITKEGIAVNPSKVQSVLEWKSPKNAKEIRGFLGMAGYYRRFIEGFSKIAGPMTKLLKKNTPFVWTDECETSFQTLKEKLTTTPVLAVPEPGKDYTVYCDASKNGLGCVLMQDRKVIAYGSRQLKPHEHNYPVHDLELAAVVYALKSWRQFLYGSKCELYTDHKSLKYFFTQKELNMRQKRWLELIKDYELTINYTPGKANVVADALSRKSTENQPTEWEIPKELRKELEEAQILFIQGDTVGSIATMRIMDEMYSDLKYEIIRKQVDDLFIQEEIKRIGEGKPSEFNLGEFDSLYFQKRICVPDDPEVKSIILKEAHETPYSIHPGSTKMYMDLKEMFWWNNMKREIAQYVSECHTCQRVKAEHQSPAGLLKPLEIPEWKWDEIGMDFVTGLPMTSKKKDMIWVIVDRLTKSAHFIAVNQKDDSEKLVNIYVKEIVSKHGVPKKIVSDRGSIFTSAFWKQLQEALGSKLDFSTAYHPQTGGQTERTNQILEDMLRACALNFGGSWEDHLPLAEFSYNNSYQSSIQMAPYEALYGRKCRSPICWFETGENKEFTPDYIKERQGVIEVIRDRLKIAQSRQKSYADQKRRVWEPKVGDMVYLKVSPMKGLKRFGVKGKLSPRYIGPFKILSQNRETAFELELPEQLSLIHNVFHVSQLRKCLKAPDDPITHEEIELQSDLTYVEKPEKILEVQWKKLRNRAIKYCKIQWQHHPEREATWETEEELRKSYPELFSKAMHQLSHKASQACVSRPEKK</sequence>
<dbReference type="Pfam" id="PF17921">
    <property type="entry name" value="Integrase_H2C2"/>
    <property type="match status" value="3"/>
</dbReference>
<feature type="domain" description="CCHC-type" evidence="19">
    <location>
        <begin position="2725"/>
        <end position="2740"/>
    </location>
</feature>
<evidence type="ECO:0000256" key="13">
    <source>
        <dbReference type="ARBA" id="ARBA00022932"/>
    </source>
</evidence>
<dbReference type="Gene3D" id="1.10.340.70">
    <property type="match status" value="3"/>
</dbReference>
<dbReference type="SUPFAM" id="SSF57756">
    <property type="entry name" value="Retrovirus zinc finger-like domains"/>
    <property type="match status" value="1"/>
</dbReference>
<dbReference type="GO" id="GO:0003677">
    <property type="term" value="F:DNA binding"/>
    <property type="evidence" value="ECO:0007669"/>
    <property type="project" value="UniProtKB-KW"/>
</dbReference>
<dbReference type="CDD" id="cd09274">
    <property type="entry name" value="RNase_HI_RT_Ty3"/>
    <property type="match status" value="2"/>
</dbReference>
<name>A0AAD8RAT1_LOLMU</name>
<dbReference type="SUPFAM" id="SSF54160">
    <property type="entry name" value="Chromo domain-like"/>
    <property type="match status" value="3"/>
</dbReference>
<dbReference type="InterPro" id="IPR043502">
    <property type="entry name" value="DNA/RNA_pol_sf"/>
</dbReference>
<keyword evidence="6" id="KW-0479">Metal-binding</keyword>
<dbReference type="FunFam" id="3.10.20.370:FF:000001">
    <property type="entry name" value="Retrovirus-related Pol polyprotein from transposon 17.6-like protein"/>
    <property type="match status" value="2"/>
</dbReference>
<dbReference type="Pfam" id="PF17917">
    <property type="entry name" value="RT_RNaseH"/>
    <property type="match status" value="2"/>
</dbReference>
<evidence type="ECO:0000256" key="7">
    <source>
        <dbReference type="ARBA" id="ARBA00022750"/>
    </source>
</evidence>
<dbReference type="Gene3D" id="4.10.60.10">
    <property type="entry name" value="Zinc finger, CCHC-type"/>
    <property type="match status" value="1"/>
</dbReference>
<dbReference type="PROSITE" id="PS50878">
    <property type="entry name" value="RT_POL"/>
    <property type="match status" value="2"/>
</dbReference>
<keyword evidence="17" id="KW-0863">Zinc-finger</keyword>
<feature type="compositionally biased region" description="Basic and acidic residues" evidence="18">
    <location>
        <begin position="7"/>
        <end position="25"/>
    </location>
</feature>
<dbReference type="InterPro" id="IPR001584">
    <property type="entry name" value="Integrase_cat-core"/>
</dbReference>
<dbReference type="SUPFAM" id="SSF53098">
    <property type="entry name" value="Ribonuclease H-like"/>
    <property type="match status" value="3"/>
</dbReference>
<evidence type="ECO:0000256" key="18">
    <source>
        <dbReference type="SAM" id="MobiDB-lite"/>
    </source>
</evidence>
<keyword evidence="12" id="KW-0695">RNA-directed DNA polymerase</keyword>
<keyword evidence="17" id="KW-0862">Zinc</keyword>
<dbReference type="GO" id="GO:0006310">
    <property type="term" value="P:DNA recombination"/>
    <property type="evidence" value="ECO:0007669"/>
    <property type="project" value="UniProtKB-KW"/>
</dbReference>
<dbReference type="GO" id="GO:0004190">
    <property type="term" value="F:aspartic-type endopeptidase activity"/>
    <property type="evidence" value="ECO:0007669"/>
    <property type="project" value="UniProtKB-KW"/>
</dbReference>
<feature type="region of interest" description="Disordered" evidence="18">
    <location>
        <begin position="2759"/>
        <end position="2797"/>
    </location>
</feature>
<dbReference type="InterPro" id="IPR000477">
    <property type="entry name" value="RT_dom"/>
</dbReference>
<feature type="region of interest" description="Disordered" evidence="18">
    <location>
        <begin position="2427"/>
        <end position="2454"/>
    </location>
</feature>
<dbReference type="GO" id="GO:0003964">
    <property type="term" value="F:RNA-directed DNA polymerase activity"/>
    <property type="evidence" value="ECO:0007669"/>
    <property type="project" value="UniProtKB-KW"/>
</dbReference>
<dbReference type="InterPro" id="IPR021109">
    <property type="entry name" value="Peptidase_aspartic_dom_sf"/>
</dbReference>
<dbReference type="Pfam" id="PF00078">
    <property type="entry name" value="RVT_1"/>
    <property type="match status" value="3"/>
</dbReference>
<feature type="domain" description="Reverse transcriptase" evidence="20">
    <location>
        <begin position="2979"/>
        <end position="3158"/>
    </location>
</feature>
<dbReference type="InterPro" id="IPR012337">
    <property type="entry name" value="RNaseH-like_sf"/>
</dbReference>
<dbReference type="Gene3D" id="3.30.70.270">
    <property type="match status" value="6"/>
</dbReference>
<dbReference type="SMART" id="SM00298">
    <property type="entry name" value="CHROMO"/>
    <property type="match status" value="3"/>
</dbReference>
<dbReference type="FunFam" id="3.30.70.270:FF:000003">
    <property type="entry name" value="Transposon Ty3-G Gag-Pol polyprotein"/>
    <property type="match status" value="1"/>
</dbReference>
<dbReference type="EC" id="2.7.7.49" evidence="1"/>
<dbReference type="PROSITE" id="PS50994">
    <property type="entry name" value="INTEGRASE"/>
    <property type="match status" value="3"/>
</dbReference>
<reference evidence="22" key="1">
    <citation type="submission" date="2023-07" db="EMBL/GenBank/DDBJ databases">
        <title>A chromosome-level genome assembly of Lolium multiflorum.</title>
        <authorList>
            <person name="Chen Y."/>
            <person name="Copetti D."/>
            <person name="Kolliker R."/>
            <person name="Studer B."/>
        </authorList>
    </citation>
    <scope>NUCLEOTIDE SEQUENCE</scope>
    <source>
        <strain evidence="22">02402/16</strain>
        <tissue evidence="22">Leaf</tissue>
    </source>
</reference>
<organism evidence="22 23">
    <name type="scientific">Lolium multiflorum</name>
    <name type="common">Italian ryegrass</name>
    <name type="synonym">Lolium perenne subsp. multiflorum</name>
    <dbReference type="NCBI Taxonomy" id="4521"/>
    <lineage>
        <taxon>Eukaryota</taxon>
        <taxon>Viridiplantae</taxon>
        <taxon>Streptophyta</taxon>
        <taxon>Embryophyta</taxon>
        <taxon>Tracheophyta</taxon>
        <taxon>Spermatophyta</taxon>
        <taxon>Magnoliopsida</taxon>
        <taxon>Liliopsida</taxon>
        <taxon>Poales</taxon>
        <taxon>Poaceae</taxon>
        <taxon>BOP clade</taxon>
        <taxon>Pooideae</taxon>
        <taxon>Poodae</taxon>
        <taxon>Poeae</taxon>
        <taxon>Poeae Chloroplast Group 2 (Poeae type)</taxon>
        <taxon>Loliodinae</taxon>
        <taxon>Loliinae</taxon>
        <taxon>Lolium</taxon>
    </lineage>
</organism>
<dbReference type="InterPro" id="IPR001878">
    <property type="entry name" value="Znf_CCHC"/>
</dbReference>
<dbReference type="InterPro" id="IPR036397">
    <property type="entry name" value="RNaseH_sf"/>
</dbReference>
<dbReference type="GO" id="GO:0006508">
    <property type="term" value="P:proteolysis"/>
    <property type="evidence" value="ECO:0007669"/>
    <property type="project" value="UniProtKB-KW"/>
</dbReference>
<feature type="domain" description="Integrase catalytic" evidence="21">
    <location>
        <begin position="1652"/>
        <end position="1819"/>
    </location>
</feature>
<proteinExistence type="predicted"/>
<keyword evidence="8" id="KW-0255">Endonuclease</keyword>
<evidence type="ECO:0000256" key="4">
    <source>
        <dbReference type="ARBA" id="ARBA00022695"/>
    </source>
</evidence>
<evidence type="ECO:0000256" key="16">
    <source>
        <dbReference type="ARBA" id="ARBA00023268"/>
    </source>
</evidence>
<keyword evidence="16" id="KW-0511">Multifunctional enzyme</keyword>
<dbReference type="InterPro" id="IPR016197">
    <property type="entry name" value="Chromo-like_dom_sf"/>
</dbReference>
<keyword evidence="10" id="KW-0460">Magnesium</keyword>
<dbReference type="FunFam" id="3.30.420.10:FF:000032">
    <property type="entry name" value="Retrovirus-related Pol polyprotein from transposon 297-like Protein"/>
    <property type="match status" value="3"/>
</dbReference>
<dbReference type="EMBL" id="JAUUTY010000006">
    <property type="protein sequence ID" value="KAK1617186.1"/>
    <property type="molecule type" value="Genomic_DNA"/>
</dbReference>
<dbReference type="InterPro" id="IPR056924">
    <property type="entry name" value="SH3_Tf2-1"/>
</dbReference>
<protein>
    <recommendedName>
        <fullName evidence="1">RNA-directed DNA polymerase</fullName>
        <ecNumber evidence="1">2.7.7.49</ecNumber>
    </recommendedName>
</protein>
<evidence type="ECO:0000256" key="15">
    <source>
        <dbReference type="ARBA" id="ARBA00023172"/>
    </source>
</evidence>
<keyword evidence="23" id="KW-1185">Reference proteome</keyword>
<evidence type="ECO:0000259" key="19">
    <source>
        <dbReference type="PROSITE" id="PS50158"/>
    </source>
</evidence>
<dbReference type="InterPro" id="IPR005162">
    <property type="entry name" value="Retrotrans_gag_dom"/>
</dbReference>
<keyword evidence="5" id="KW-0540">Nuclease</keyword>
<evidence type="ECO:0000256" key="17">
    <source>
        <dbReference type="PROSITE-ProRule" id="PRU00047"/>
    </source>
</evidence>
<feature type="domain" description="Reverse transcriptase" evidence="20">
    <location>
        <begin position="342"/>
        <end position="521"/>
    </location>
</feature>
<evidence type="ECO:0000256" key="3">
    <source>
        <dbReference type="ARBA" id="ARBA00022679"/>
    </source>
</evidence>
<keyword evidence="4" id="KW-0548">Nucleotidyltransferase</keyword>
<evidence type="ECO:0000256" key="1">
    <source>
        <dbReference type="ARBA" id="ARBA00012493"/>
    </source>
</evidence>
<dbReference type="InterPro" id="IPR041373">
    <property type="entry name" value="RT_RNaseH"/>
</dbReference>
<feature type="compositionally biased region" description="Basic and acidic residues" evidence="18">
    <location>
        <begin position="2676"/>
        <end position="2687"/>
    </location>
</feature>
<feature type="domain" description="Integrase catalytic" evidence="21">
    <location>
        <begin position="3526"/>
        <end position="3693"/>
    </location>
</feature>
<feature type="compositionally biased region" description="Low complexity" evidence="18">
    <location>
        <begin position="2707"/>
        <end position="2718"/>
    </location>
</feature>
<dbReference type="InterPro" id="IPR041577">
    <property type="entry name" value="RT_RNaseH_2"/>
</dbReference>
<dbReference type="InterPro" id="IPR000953">
    <property type="entry name" value="Chromo/chromo_shadow_dom"/>
</dbReference>
<feature type="compositionally biased region" description="Basic residues" evidence="18">
    <location>
        <begin position="2334"/>
        <end position="2343"/>
    </location>
</feature>
<accession>A0AAD8RAT1</accession>
<evidence type="ECO:0000256" key="14">
    <source>
        <dbReference type="ARBA" id="ARBA00023125"/>
    </source>
</evidence>
<dbReference type="PROSITE" id="PS50158">
    <property type="entry name" value="ZF_CCHC"/>
    <property type="match status" value="2"/>
</dbReference>
<evidence type="ECO:0000259" key="21">
    <source>
        <dbReference type="PROSITE" id="PS50994"/>
    </source>
</evidence>
<comment type="caution">
    <text evidence="22">The sequence shown here is derived from an EMBL/GenBank/DDBJ whole genome shotgun (WGS) entry which is preliminary data.</text>
</comment>
<keyword evidence="3" id="KW-0808">Transferase</keyword>
<feature type="region of interest" description="Disordered" evidence="18">
    <location>
        <begin position="2676"/>
        <end position="2722"/>
    </location>
</feature>
<keyword evidence="15" id="KW-0233">DNA recombination</keyword>
<evidence type="ECO:0000256" key="6">
    <source>
        <dbReference type="ARBA" id="ARBA00022723"/>
    </source>
</evidence>
<dbReference type="PANTHER" id="PTHR37984:SF5">
    <property type="entry name" value="PROTEIN NYNRIN-LIKE"/>
    <property type="match status" value="1"/>
</dbReference>
<dbReference type="FunFam" id="3.30.70.270:FF:000020">
    <property type="entry name" value="Transposon Tf2-6 polyprotein-like Protein"/>
    <property type="match status" value="3"/>
</dbReference>
<keyword evidence="13" id="KW-0239">DNA-directed DNA polymerase</keyword>
<evidence type="ECO:0000256" key="12">
    <source>
        <dbReference type="ARBA" id="ARBA00022918"/>
    </source>
</evidence>